<dbReference type="Proteomes" id="UP000000602">
    <property type="component" value="Plasmid small"/>
</dbReference>
<protein>
    <submittedName>
        <fullName evidence="2">Uncharacterized protein</fullName>
    </submittedName>
</protein>
<keyword evidence="1" id="KW-0472">Membrane</keyword>
<gene>
    <name evidence="2" type="ordered locus">DPPA03</name>
</gene>
<dbReference type="EMBL" id="CR522872">
    <property type="protein sequence ID" value="CAG37850.1"/>
    <property type="molecule type" value="Genomic_DNA"/>
</dbReference>
<feature type="transmembrane region" description="Helical" evidence="1">
    <location>
        <begin position="233"/>
        <end position="251"/>
    </location>
</feature>
<dbReference type="STRING" id="177439.DPPA03"/>
<accession>Q6AI79</accession>
<dbReference type="HOGENOM" id="CLU_1101503_0_0_7"/>
<dbReference type="AlphaFoldDB" id="Q6AI79"/>
<evidence type="ECO:0000256" key="1">
    <source>
        <dbReference type="SAM" id="Phobius"/>
    </source>
</evidence>
<dbReference type="RefSeq" id="WP_011190463.1">
    <property type="nucleotide sequence ID" value="NC_006140.1"/>
</dbReference>
<reference evidence="2 3" key="1">
    <citation type="journal article" date="2004" name="Environ. Microbiol.">
        <title>The genome of Desulfotalea psychrophila, a sulfate-reducing bacterium from permanently cold Arctic sediments.</title>
        <authorList>
            <person name="Rabus R."/>
            <person name="Ruepp A."/>
            <person name="Frickey T."/>
            <person name="Rattei T."/>
            <person name="Fartmann B."/>
            <person name="Stark M."/>
            <person name="Bauer M."/>
            <person name="Zibat A."/>
            <person name="Lombardot T."/>
            <person name="Becker I."/>
            <person name="Amann J."/>
            <person name="Gellner K."/>
            <person name="Teeling H."/>
            <person name="Leuschner W.D."/>
            <person name="Gloeckner F.-O."/>
            <person name="Lupas A.N."/>
            <person name="Amann R."/>
            <person name="Klenk H.-P."/>
        </authorList>
    </citation>
    <scope>NUCLEOTIDE SEQUENCE [LARGE SCALE GENOMIC DNA]</scope>
    <source>
        <strain evidence="3">DSM 12343 / LSv54</strain>
        <plasmid evidence="3">small</plasmid>
    </source>
</reference>
<sequence>MKIYQTMHKAIAVRLVKKAHCTSGIRRTSPYSRFSTILNHKKGGGSYVVDKFDANNFSCRSFDGTSWTDDFNITVENLSQYYLYTTYYFEPNFFFKPKETKSLFKIYLLYFTRYPYWFNKIYGILCTKFAYLHLNKEASASERNQLLQFLVRQQVNNGKQKIECDYILQKFYRSHRLGSTGSKLQKKKMDFYLESLKDCKDIQKYETTIKVSGKAINTIDEFNSQKTKSRISMGFQLLTVILAFVTAYLALH</sequence>
<organism evidence="2 3">
    <name type="scientific">Desulfotalea psychrophila (strain LSv54 / DSM 12343)</name>
    <dbReference type="NCBI Taxonomy" id="177439"/>
    <lineage>
        <taxon>Bacteria</taxon>
        <taxon>Pseudomonadati</taxon>
        <taxon>Thermodesulfobacteriota</taxon>
        <taxon>Desulfobulbia</taxon>
        <taxon>Desulfobulbales</taxon>
        <taxon>Desulfocapsaceae</taxon>
        <taxon>Desulfotalea</taxon>
    </lineage>
</organism>
<name>Q6AI79_DESPS</name>
<proteinExistence type="predicted"/>
<evidence type="ECO:0000313" key="3">
    <source>
        <dbReference type="Proteomes" id="UP000000602"/>
    </source>
</evidence>
<keyword evidence="1" id="KW-1133">Transmembrane helix</keyword>
<geneLocation type="plasmid" evidence="3">
    <name>small</name>
</geneLocation>
<dbReference type="KEGG" id="dps:DPPA03"/>
<keyword evidence="3" id="KW-1185">Reference proteome</keyword>
<keyword evidence="1" id="KW-0812">Transmembrane</keyword>
<evidence type="ECO:0000313" key="2">
    <source>
        <dbReference type="EMBL" id="CAG37850.1"/>
    </source>
</evidence>